<accession>A0A4Q1CIK5</accession>
<dbReference type="Pfam" id="PF14339">
    <property type="entry name" value="DUF4394"/>
    <property type="match status" value="1"/>
</dbReference>
<name>A0A4Q1CIK5_9BACT</name>
<dbReference type="InterPro" id="IPR025507">
    <property type="entry name" value="DUF4394"/>
</dbReference>
<dbReference type="RefSeq" id="WP_129130401.1">
    <property type="nucleotide sequence ID" value="NZ_SDHW01000002.1"/>
</dbReference>
<dbReference type="Proteomes" id="UP000290204">
    <property type="component" value="Unassembled WGS sequence"/>
</dbReference>
<evidence type="ECO:0000259" key="1">
    <source>
        <dbReference type="Pfam" id="PF14339"/>
    </source>
</evidence>
<dbReference type="EMBL" id="SDHW01000002">
    <property type="protein sequence ID" value="RXK60441.1"/>
    <property type="molecule type" value="Genomic_DNA"/>
</dbReference>
<dbReference type="AlphaFoldDB" id="A0A4Q1CIK5"/>
<reference evidence="2 3" key="1">
    <citation type="submission" date="2019-01" db="EMBL/GenBank/DDBJ databases">
        <title>Lacibacter sp. strain TTM-7.</title>
        <authorList>
            <person name="Chen W.-M."/>
        </authorList>
    </citation>
    <scope>NUCLEOTIDE SEQUENCE [LARGE SCALE GENOMIC DNA]</scope>
    <source>
        <strain evidence="2 3">TTM-7</strain>
    </source>
</reference>
<feature type="domain" description="DUF4394" evidence="1">
    <location>
        <begin position="46"/>
        <end position="257"/>
    </location>
</feature>
<keyword evidence="3" id="KW-1185">Reference proteome</keyword>
<dbReference type="OrthoDB" id="531718at2"/>
<sequence length="267" mass="27360">MKLQLQHLAIAVTALLSVTFIAGCKKKKEDTPKSPNAYAIGGTNNLMAFHLSTPGTTTSIAITGLQAGENIQAIDIRPVDGQLFALGSTSRLYTINTTTGAATLVGSGAFTPAIGGSAFGFDFNPTVDRIRVISNSGQNLRLNPATGAVAATDANINPGAPQISAAAYTNNYSGSTTTLLYNIDPSTDKLYKQDLPNSGTLTEIGALGIDVDGNNGFDITGNDNKAYALLTVGSTTKLYSINLATGAATAVGNFPSVAKGLAILIGQ</sequence>
<proteinExistence type="predicted"/>
<dbReference type="SUPFAM" id="SSF82171">
    <property type="entry name" value="DPP6 N-terminal domain-like"/>
    <property type="match status" value="1"/>
</dbReference>
<comment type="caution">
    <text evidence="2">The sequence shown here is derived from an EMBL/GenBank/DDBJ whole genome shotgun (WGS) entry which is preliminary data.</text>
</comment>
<protein>
    <submittedName>
        <fullName evidence="2">DUF4394 domain-containing protein</fullName>
    </submittedName>
</protein>
<dbReference type="PROSITE" id="PS51257">
    <property type="entry name" value="PROKAR_LIPOPROTEIN"/>
    <property type="match status" value="1"/>
</dbReference>
<organism evidence="2 3">
    <name type="scientific">Lacibacter luteus</name>
    <dbReference type="NCBI Taxonomy" id="2508719"/>
    <lineage>
        <taxon>Bacteria</taxon>
        <taxon>Pseudomonadati</taxon>
        <taxon>Bacteroidota</taxon>
        <taxon>Chitinophagia</taxon>
        <taxon>Chitinophagales</taxon>
        <taxon>Chitinophagaceae</taxon>
        <taxon>Lacibacter</taxon>
    </lineage>
</organism>
<evidence type="ECO:0000313" key="2">
    <source>
        <dbReference type="EMBL" id="RXK60441.1"/>
    </source>
</evidence>
<evidence type="ECO:0000313" key="3">
    <source>
        <dbReference type="Proteomes" id="UP000290204"/>
    </source>
</evidence>
<gene>
    <name evidence="2" type="ORF">ESA94_08205</name>
</gene>